<reference evidence="2" key="1">
    <citation type="journal article" date="2021" name="Nat. Commun.">
        <title>Genetic determinants of endophytism in the Arabidopsis root mycobiome.</title>
        <authorList>
            <person name="Mesny F."/>
            <person name="Miyauchi S."/>
            <person name="Thiergart T."/>
            <person name="Pickel B."/>
            <person name="Atanasova L."/>
            <person name="Karlsson M."/>
            <person name="Huettel B."/>
            <person name="Barry K.W."/>
            <person name="Haridas S."/>
            <person name="Chen C."/>
            <person name="Bauer D."/>
            <person name="Andreopoulos W."/>
            <person name="Pangilinan J."/>
            <person name="LaButti K."/>
            <person name="Riley R."/>
            <person name="Lipzen A."/>
            <person name="Clum A."/>
            <person name="Drula E."/>
            <person name="Henrissat B."/>
            <person name="Kohler A."/>
            <person name="Grigoriev I.V."/>
            <person name="Martin F.M."/>
            <person name="Hacquard S."/>
        </authorList>
    </citation>
    <scope>NUCLEOTIDE SEQUENCE</scope>
    <source>
        <strain evidence="2">MPI-CAGE-CH-0243</strain>
    </source>
</reference>
<sequence>MLQMLSLLILLAECGWKTCATERICALKVNKANIARGMESDKVGIKAVSDVIDLRSGPTWREIVILECMLYCGK</sequence>
<name>A0A9P9DH58_9PLEO</name>
<accession>A0A9P9DH58</accession>
<organism evidence="2 3">
    <name type="scientific">Dendryphion nanum</name>
    <dbReference type="NCBI Taxonomy" id="256645"/>
    <lineage>
        <taxon>Eukaryota</taxon>
        <taxon>Fungi</taxon>
        <taxon>Dikarya</taxon>
        <taxon>Ascomycota</taxon>
        <taxon>Pezizomycotina</taxon>
        <taxon>Dothideomycetes</taxon>
        <taxon>Pleosporomycetidae</taxon>
        <taxon>Pleosporales</taxon>
        <taxon>Torulaceae</taxon>
        <taxon>Dendryphion</taxon>
    </lineage>
</organism>
<evidence type="ECO:0000313" key="3">
    <source>
        <dbReference type="Proteomes" id="UP000700596"/>
    </source>
</evidence>
<comment type="caution">
    <text evidence="2">The sequence shown here is derived from an EMBL/GenBank/DDBJ whole genome shotgun (WGS) entry which is preliminary data.</text>
</comment>
<evidence type="ECO:0000256" key="1">
    <source>
        <dbReference type="SAM" id="SignalP"/>
    </source>
</evidence>
<evidence type="ECO:0000313" key="2">
    <source>
        <dbReference type="EMBL" id="KAH7118844.1"/>
    </source>
</evidence>
<keyword evidence="3" id="KW-1185">Reference proteome</keyword>
<gene>
    <name evidence="2" type="ORF">B0J11DRAFT_535396</name>
</gene>
<proteinExistence type="predicted"/>
<feature type="chain" id="PRO_5040233476" description="Secreted protein" evidence="1">
    <location>
        <begin position="21"/>
        <end position="74"/>
    </location>
</feature>
<evidence type="ECO:0008006" key="4">
    <source>
        <dbReference type="Google" id="ProtNLM"/>
    </source>
</evidence>
<dbReference type="AlphaFoldDB" id="A0A9P9DH58"/>
<dbReference type="EMBL" id="JAGMWT010000012">
    <property type="protein sequence ID" value="KAH7118844.1"/>
    <property type="molecule type" value="Genomic_DNA"/>
</dbReference>
<keyword evidence="1" id="KW-0732">Signal</keyword>
<dbReference type="Proteomes" id="UP000700596">
    <property type="component" value="Unassembled WGS sequence"/>
</dbReference>
<protein>
    <recommendedName>
        <fullName evidence="4">Secreted protein</fullName>
    </recommendedName>
</protein>
<feature type="signal peptide" evidence="1">
    <location>
        <begin position="1"/>
        <end position="20"/>
    </location>
</feature>